<dbReference type="EMBL" id="RBKU01000001">
    <property type="protein sequence ID" value="RKR83581.1"/>
    <property type="molecule type" value="Genomic_DNA"/>
</dbReference>
<feature type="domain" description="UspA" evidence="2">
    <location>
        <begin position="13"/>
        <end position="160"/>
    </location>
</feature>
<dbReference type="InterPro" id="IPR006015">
    <property type="entry name" value="Universal_stress_UspA"/>
</dbReference>
<reference evidence="3 4" key="1">
    <citation type="submission" date="2018-10" db="EMBL/GenBank/DDBJ databases">
        <title>Genomic Encyclopedia of Archaeal and Bacterial Type Strains, Phase II (KMG-II): from individual species to whole genera.</title>
        <authorList>
            <person name="Goeker M."/>
        </authorList>
    </citation>
    <scope>NUCLEOTIDE SEQUENCE [LARGE SCALE GENOMIC DNA]</scope>
    <source>
        <strain evidence="3 4">DSM 18602</strain>
    </source>
</reference>
<keyword evidence="4" id="KW-1185">Reference proteome</keyword>
<comment type="similarity">
    <text evidence="1">Belongs to the universal stress protein A family.</text>
</comment>
<evidence type="ECO:0000259" key="2">
    <source>
        <dbReference type="Pfam" id="PF00582"/>
    </source>
</evidence>
<proteinExistence type="inferred from homology"/>
<protein>
    <submittedName>
        <fullName evidence="3">Nucleotide-binding universal stress UspA family protein</fullName>
    </submittedName>
</protein>
<evidence type="ECO:0000256" key="1">
    <source>
        <dbReference type="ARBA" id="ARBA00008791"/>
    </source>
</evidence>
<dbReference type="PANTHER" id="PTHR46268">
    <property type="entry name" value="STRESS RESPONSE PROTEIN NHAX"/>
    <property type="match status" value="1"/>
</dbReference>
<dbReference type="PANTHER" id="PTHR46268:SF6">
    <property type="entry name" value="UNIVERSAL STRESS PROTEIN UP12"/>
    <property type="match status" value="1"/>
</dbReference>
<comment type="caution">
    <text evidence="3">The sequence shown here is derived from an EMBL/GenBank/DDBJ whole genome shotgun (WGS) entry which is preliminary data.</text>
</comment>
<dbReference type="CDD" id="cd00293">
    <property type="entry name" value="USP-like"/>
    <property type="match status" value="1"/>
</dbReference>
<dbReference type="SUPFAM" id="SSF52402">
    <property type="entry name" value="Adenine nucleotide alpha hydrolases-like"/>
    <property type="match status" value="2"/>
</dbReference>
<gene>
    <name evidence="3" type="ORF">BDD43_3791</name>
</gene>
<evidence type="ECO:0000313" key="3">
    <source>
        <dbReference type="EMBL" id="RKR83581.1"/>
    </source>
</evidence>
<dbReference type="Gene3D" id="3.40.50.12370">
    <property type="match status" value="1"/>
</dbReference>
<sequence length="301" mass="32794">MSFTVVKPNIKTMKTLLIATDFSENAKLTAMYGYELACQLKADVILCNAITIPAEIPQTGFVSWPDNEYEAMMQSSSNELDQLRKLLQASTGSNGSFQPRIRCVNAAGIVGDVVSHAAAESRASLVIAGTHSSTGVAEFVIGNHTRNLIDTTSEPLLIVPPAATFKPVKRIALALDFDDLNQDLATLLRTIAIAKLLDAEILLTHIDTRKQPSLAKQEYLNQTLAGLAKKTGYAQIKTLLIEDKDVEAGLNWLCEHGNIQMLAMAHHAQGFFLSLFKGSHTKKMSDRLCLPMLVLSAGREN</sequence>
<dbReference type="Proteomes" id="UP000268007">
    <property type="component" value="Unassembled WGS sequence"/>
</dbReference>
<dbReference type="Pfam" id="PF00582">
    <property type="entry name" value="Usp"/>
    <property type="match status" value="1"/>
</dbReference>
<accession>A0A495J4G2</accession>
<dbReference type="AlphaFoldDB" id="A0A495J4G2"/>
<name>A0A495J4G2_9SPHI</name>
<dbReference type="PRINTS" id="PR01438">
    <property type="entry name" value="UNVRSLSTRESS"/>
</dbReference>
<evidence type="ECO:0000313" key="4">
    <source>
        <dbReference type="Proteomes" id="UP000268007"/>
    </source>
</evidence>
<organism evidence="3 4">
    <name type="scientific">Mucilaginibacter gracilis</name>
    <dbReference type="NCBI Taxonomy" id="423350"/>
    <lineage>
        <taxon>Bacteria</taxon>
        <taxon>Pseudomonadati</taxon>
        <taxon>Bacteroidota</taxon>
        <taxon>Sphingobacteriia</taxon>
        <taxon>Sphingobacteriales</taxon>
        <taxon>Sphingobacteriaceae</taxon>
        <taxon>Mucilaginibacter</taxon>
    </lineage>
</organism>
<dbReference type="InterPro" id="IPR006016">
    <property type="entry name" value="UspA"/>
</dbReference>